<accession>A0A158KVH7</accession>
<name>A0A158KVH7_9BURK</name>
<evidence type="ECO:0000313" key="2">
    <source>
        <dbReference type="Proteomes" id="UP000055019"/>
    </source>
</evidence>
<sequence length="112" mass="12822">MSEPVTANRAKCLYQRSTTRTMKETSMRATILSHEKPSDASSAEIHRFRFKIDDEQSGTMFESISLRTARVLVEHFEDGNAFIRMLRAIVAAHCDEYDALIGRVYTDHREPA</sequence>
<dbReference type="EMBL" id="FCOM02000053">
    <property type="protein sequence ID" value="SAL84610.1"/>
    <property type="molecule type" value="Genomic_DNA"/>
</dbReference>
<reference evidence="1" key="1">
    <citation type="submission" date="2016-01" db="EMBL/GenBank/DDBJ databases">
        <authorList>
            <person name="Peeters C."/>
        </authorList>
    </citation>
    <scope>NUCLEOTIDE SEQUENCE [LARGE SCALE GENOMIC DNA]</scope>
    <source>
        <strain evidence="1">LMG 29317</strain>
    </source>
</reference>
<dbReference type="AlphaFoldDB" id="A0A158KVH7"/>
<evidence type="ECO:0000313" key="1">
    <source>
        <dbReference type="EMBL" id="SAL84610.1"/>
    </source>
</evidence>
<protein>
    <submittedName>
        <fullName evidence="1">Uncharacterized protein</fullName>
    </submittedName>
</protein>
<proteinExistence type="predicted"/>
<gene>
    <name evidence="1" type="ORF">AWB74_07000</name>
</gene>
<dbReference type="Proteomes" id="UP000055019">
    <property type="component" value="Unassembled WGS sequence"/>
</dbReference>
<comment type="caution">
    <text evidence="1">The sequence shown here is derived from an EMBL/GenBank/DDBJ whole genome shotgun (WGS) entry which is preliminary data.</text>
</comment>
<organism evidence="1 2">
    <name type="scientific">Caballeronia arvi</name>
    <dbReference type="NCBI Taxonomy" id="1777135"/>
    <lineage>
        <taxon>Bacteria</taxon>
        <taxon>Pseudomonadati</taxon>
        <taxon>Pseudomonadota</taxon>
        <taxon>Betaproteobacteria</taxon>
        <taxon>Burkholderiales</taxon>
        <taxon>Burkholderiaceae</taxon>
        <taxon>Caballeronia</taxon>
    </lineage>
</organism>
<keyword evidence="2" id="KW-1185">Reference proteome</keyword>